<dbReference type="AlphaFoldDB" id="A0A084IFY8"/>
<protein>
    <submittedName>
        <fullName evidence="2">Transposase IS3/IS911 family protein</fullName>
    </submittedName>
</protein>
<dbReference type="EMBL" id="APNK01000076">
    <property type="protein sequence ID" value="KEZ75622.1"/>
    <property type="molecule type" value="Genomic_DNA"/>
</dbReference>
<feature type="non-terminal residue" evidence="2">
    <location>
        <position position="1"/>
    </location>
</feature>
<dbReference type="GO" id="GO:0043565">
    <property type="term" value="F:sequence-specific DNA binding"/>
    <property type="evidence" value="ECO:0007669"/>
    <property type="project" value="InterPro"/>
</dbReference>
<evidence type="ECO:0000313" key="2">
    <source>
        <dbReference type="EMBL" id="KEZ75622.1"/>
    </source>
</evidence>
<dbReference type="OrthoDB" id="6538902at2"/>
<dbReference type="Pfam" id="PF01527">
    <property type="entry name" value="HTH_Tnp_1"/>
    <property type="match status" value="1"/>
</dbReference>
<sequence>QTNTRPRRRYTAAFRRQVVEETLSDAASVSAVARRHDLNTNLVFKWRKHYREAGVVGETDKPALVPIRLARPATVAEPEVGASHANATGRIDLVLAGGHRMTLTGTVDAALVRSVLAVLT</sequence>
<dbReference type="InterPro" id="IPR002514">
    <property type="entry name" value="Transposase_8"/>
</dbReference>
<evidence type="ECO:0000256" key="1">
    <source>
        <dbReference type="ARBA" id="ARBA00009964"/>
    </source>
</evidence>
<dbReference type="Gene3D" id="1.10.10.10">
    <property type="entry name" value="Winged helix-like DNA-binding domain superfamily/Winged helix DNA-binding domain"/>
    <property type="match status" value="1"/>
</dbReference>
<comment type="caution">
    <text evidence="2">The sequence shown here is derived from an EMBL/GenBank/DDBJ whole genome shotgun (WGS) entry which is preliminary data.</text>
</comment>
<dbReference type="NCBIfam" id="NF047595">
    <property type="entry name" value="IS66_ISRel24_TnpA"/>
    <property type="match status" value="1"/>
</dbReference>
<dbReference type="STRING" id="1304275.C41B8_19079"/>
<name>A0A084IFY8_SALHC</name>
<dbReference type="RefSeq" id="WP_156962611.1">
    <property type="nucleotide sequence ID" value="NZ_APNK01000076.1"/>
</dbReference>
<keyword evidence="3" id="KW-1185">Reference proteome</keyword>
<dbReference type="Proteomes" id="UP000028302">
    <property type="component" value="Unassembled WGS sequence"/>
</dbReference>
<dbReference type="SUPFAM" id="SSF48295">
    <property type="entry name" value="TrpR-like"/>
    <property type="match status" value="1"/>
</dbReference>
<organism evidence="2 3">
    <name type="scientific">Salinisphaera hydrothermalis (strain C41B8)</name>
    <dbReference type="NCBI Taxonomy" id="1304275"/>
    <lineage>
        <taxon>Bacteria</taxon>
        <taxon>Pseudomonadati</taxon>
        <taxon>Pseudomonadota</taxon>
        <taxon>Gammaproteobacteria</taxon>
        <taxon>Salinisphaerales</taxon>
        <taxon>Salinisphaeraceae</taxon>
        <taxon>Salinisphaera</taxon>
    </lineage>
</organism>
<dbReference type="GO" id="GO:0006313">
    <property type="term" value="P:DNA transposition"/>
    <property type="evidence" value="ECO:0007669"/>
    <property type="project" value="InterPro"/>
</dbReference>
<proteinExistence type="inferred from homology"/>
<dbReference type="InterPro" id="IPR036388">
    <property type="entry name" value="WH-like_DNA-bd_sf"/>
</dbReference>
<evidence type="ECO:0000313" key="3">
    <source>
        <dbReference type="Proteomes" id="UP000028302"/>
    </source>
</evidence>
<gene>
    <name evidence="2" type="ORF">C41B8_19079</name>
</gene>
<dbReference type="InterPro" id="IPR010921">
    <property type="entry name" value="Trp_repressor/repl_initiator"/>
</dbReference>
<reference evidence="2 3" key="1">
    <citation type="submission" date="2013-03" db="EMBL/GenBank/DDBJ databases">
        <title>Salinisphaera hydrothermalis C41B8 Genome Sequencing.</title>
        <authorList>
            <person name="Li C."/>
            <person name="Lai Q."/>
            <person name="Shao Z."/>
        </authorList>
    </citation>
    <scope>NUCLEOTIDE SEQUENCE [LARGE SCALE GENOMIC DNA]</scope>
    <source>
        <strain evidence="2 3">C41B8</strain>
    </source>
</reference>
<accession>A0A084IFY8</accession>
<dbReference type="GO" id="GO:0004803">
    <property type="term" value="F:transposase activity"/>
    <property type="evidence" value="ECO:0007669"/>
    <property type="project" value="InterPro"/>
</dbReference>
<dbReference type="PANTHER" id="PTHR37936">
    <property type="entry name" value="TRANSPOSASE INSC FOR INSERTION ELEMENT IS2A-RELATED"/>
    <property type="match status" value="1"/>
</dbReference>
<comment type="similarity">
    <text evidence="1">Belongs to the transposase 8 family.</text>
</comment>
<dbReference type="PANTHER" id="PTHR37936:SF3">
    <property type="entry name" value="TRANSPOSASE INSC FOR INSERTION ELEMENT IS2A-RELATED"/>
    <property type="match status" value="1"/>
</dbReference>
<dbReference type="eggNOG" id="COG2963">
    <property type="taxonomic scope" value="Bacteria"/>
</dbReference>